<accession>A0A8H4ARS1</accession>
<evidence type="ECO:0000256" key="1">
    <source>
        <dbReference type="SAM" id="MobiDB-lite"/>
    </source>
</evidence>
<evidence type="ECO:0000313" key="2">
    <source>
        <dbReference type="EMBL" id="KAF0526000.1"/>
    </source>
</evidence>
<sequence length="117" mass="12882">MQVKNSGVTRTHDLLSVLDHSRPFAFFAAAEPQNQCWSTETHAGNSLTVAGNTSTTKANTEGTTKRKREGLRERKVVSDAESSTDTDTSSDSNCEESRSVKRQSNRFDIKKSTDNAK</sequence>
<name>A0A8H4ARS1_GIGMA</name>
<feature type="region of interest" description="Disordered" evidence="1">
    <location>
        <begin position="41"/>
        <end position="117"/>
    </location>
</feature>
<feature type="compositionally biased region" description="Basic and acidic residues" evidence="1">
    <location>
        <begin position="95"/>
        <end position="117"/>
    </location>
</feature>
<comment type="caution">
    <text evidence="2">The sequence shown here is derived from an EMBL/GenBank/DDBJ whole genome shotgun (WGS) entry which is preliminary data.</text>
</comment>
<dbReference type="EMBL" id="WTPW01000292">
    <property type="protein sequence ID" value="KAF0526000.1"/>
    <property type="molecule type" value="Genomic_DNA"/>
</dbReference>
<dbReference type="Proteomes" id="UP000439903">
    <property type="component" value="Unassembled WGS sequence"/>
</dbReference>
<dbReference type="AlphaFoldDB" id="A0A8H4ARS1"/>
<proteinExistence type="predicted"/>
<dbReference type="OrthoDB" id="2440813at2759"/>
<protein>
    <submittedName>
        <fullName evidence="2">Uncharacterized protein</fullName>
    </submittedName>
</protein>
<organism evidence="2 3">
    <name type="scientific">Gigaspora margarita</name>
    <dbReference type="NCBI Taxonomy" id="4874"/>
    <lineage>
        <taxon>Eukaryota</taxon>
        <taxon>Fungi</taxon>
        <taxon>Fungi incertae sedis</taxon>
        <taxon>Mucoromycota</taxon>
        <taxon>Glomeromycotina</taxon>
        <taxon>Glomeromycetes</taxon>
        <taxon>Diversisporales</taxon>
        <taxon>Gigasporaceae</taxon>
        <taxon>Gigaspora</taxon>
    </lineage>
</organism>
<reference evidence="2 3" key="1">
    <citation type="journal article" date="2019" name="Environ. Microbiol.">
        <title>At the nexus of three kingdoms: the genome of the mycorrhizal fungus Gigaspora margarita provides insights into plant, endobacterial and fungal interactions.</title>
        <authorList>
            <person name="Venice F."/>
            <person name="Ghignone S."/>
            <person name="Salvioli di Fossalunga A."/>
            <person name="Amselem J."/>
            <person name="Novero M."/>
            <person name="Xianan X."/>
            <person name="Sedzielewska Toro K."/>
            <person name="Morin E."/>
            <person name="Lipzen A."/>
            <person name="Grigoriev I.V."/>
            <person name="Henrissat B."/>
            <person name="Martin F.M."/>
            <person name="Bonfante P."/>
        </authorList>
    </citation>
    <scope>NUCLEOTIDE SEQUENCE [LARGE SCALE GENOMIC DNA]</scope>
    <source>
        <strain evidence="2 3">BEG34</strain>
    </source>
</reference>
<evidence type="ECO:0000313" key="3">
    <source>
        <dbReference type="Proteomes" id="UP000439903"/>
    </source>
</evidence>
<keyword evidence="3" id="KW-1185">Reference proteome</keyword>
<gene>
    <name evidence="2" type="ORF">F8M41_014272</name>
</gene>
<feature type="compositionally biased region" description="Polar residues" evidence="1">
    <location>
        <begin position="41"/>
        <end position="62"/>
    </location>
</feature>
<feature type="compositionally biased region" description="Low complexity" evidence="1">
    <location>
        <begin position="83"/>
        <end position="92"/>
    </location>
</feature>